<comment type="caution">
    <text evidence="1">The sequence shown here is derived from an EMBL/GenBank/DDBJ whole genome shotgun (WGS) entry which is preliminary data.</text>
</comment>
<protein>
    <submittedName>
        <fullName evidence="1">Uncharacterized protein</fullName>
    </submittedName>
</protein>
<gene>
    <name evidence="1" type="ORF">C7444_11151</name>
</gene>
<organism evidence="1 2">
    <name type="scientific">Sphaerotilus hippei</name>
    <dbReference type="NCBI Taxonomy" id="744406"/>
    <lineage>
        <taxon>Bacteria</taxon>
        <taxon>Pseudomonadati</taxon>
        <taxon>Pseudomonadota</taxon>
        <taxon>Betaproteobacteria</taxon>
        <taxon>Burkholderiales</taxon>
        <taxon>Sphaerotilaceae</taxon>
        <taxon>Sphaerotilus</taxon>
    </lineage>
</organism>
<dbReference type="Proteomes" id="UP000247811">
    <property type="component" value="Unassembled WGS sequence"/>
</dbReference>
<dbReference type="AlphaFoldDB" id="A0A318GZ97"/>
<keyword evidence="2" id="KW-1185">Reference proteome</keyword>
<dbReference type="RefSeq" id="WP_146219395.1">
    <property type="nucleotide sequence ID" value="NZ_QJJS01000011.1"/>
</dbReference>
<dbReference type="EMBL" id="QJJS01000011">
    <property type="protein sequence ID" value="PXW94968.1"/>
    <property type="molecule type" value="Genomic_DNA"/>
</dbReference>
<dbReference type="OrthoDB" id="9129493at2"/>
<accession>A0A318GZ97</accession>
<evidence type="ECO:0000313" key="1">
    <source>
        <dbReference type="EMBL" id="PXW94968.1"/>
    </source>
</evidence>
<proteinExistence type="predicted"/>
<sequence>MVAIVVDFAMHADIEHIGFELGWDHARHSVEPAAACMGLVHPVRQGYEAGRASFGPRARAATPGARQWLALRLQAWLRGRSFDLMSVTPNYLQQLHGSHCPVTRAALTEGRLQPPHGAATDAVISRICDDAGYAAGNLAQISLAAEVAKADLSADEAFAQADRLLASGLPQLDGLGADAWRRLAVLMSFVTPLPHEQAARLPLLVMPSNRLRLLNPIQAVQVLMTQQLARPDCDRRIDRLVALLPDSDLQQDLQRFFAALQPLVAEAVRTTDGLPQRWRLEDAWRHPDVLHHWQHFALQLDATQAEALLVRAAALGLSAQRVMVHSAEQATEGWQLETRGFMPEPVRPRVPVVAGRRSGMATVLDLVSRQAHRPAFSPRHTS</sequence>
<evidence type="ECO:0000313" key="2">
    <source>
        <dbReference type="Proteomes" id="UP000247811"/>
    </source>
</evidence>
<reference evidence="1 2" key="1">
    <citation type="submission" date="2018-05" db="EMBL/GenBank/DDBJ databases">
        <title>Genomic Encyclopedia of Type Strains, Phase IV (KMG-IV): sequencing the most valuable type-strain genomes for metagenomic binning, comparative biology and taxonomic classification.</title>
        <authorList>
            <person name="Goeker M."/>
        </authorList>
    </citation>
    <scope>NUCLEOTIDE SEQUENCE [LARGE SCALE GENOMIC DNA]</scope>
    <source>
        <strain evidence="1 2">DSM 566</strain>
    </source>
</reference>
<name>A0A318GZ97_9BURK</name>